<dbReference type="CDD" id="cd14789">
    <property type="entry name" value="Tiki"/>
    <property type="match status" value="1"/>
</dbReference>
<proteinExistence type="predicted"/>
<dbReference type="RefSeq" id="WP_341672760.1">
    <property type="nucleotide sequence ID" value="NZ_JBBYHV010000001.1"/>
</dbReference>
<dbReference type="Pfam" id="PF01963">
    <property type="entry name" value="TraB_PrgY_gumN"/>
    <property type="match status" value="1"/>
</dbReference>
<name>A0ABU9IET0_9SPHN</name>
<keyword evidence="2" id="KW-1185">Reference proteome</keyword>
<dbReference type="InterPro" id="IPR047111">
    <property type="entry name" value="YbaP-like"/>
</dbReference>
<dbReference type="InterPro" id="IPR002816">
    <property type="entry name" value="TraB/PrgY/GumN_fam"/>
</dbReference>
<evidence type="ECO:0000313" key="2">
    <source>
        <dbReference type="Proteomes" id="UP001497045"/>
    </source>
</evidence>
<gene>
    <name evidence="1" type="ORF">AAEO60_06095</name>
</gene>
<organism evidence="1 2">
    <name type="scientific">Aurantiacibacter gilvus</name>
    <dbReference type="NCBI Taxonomy" id="3139141"/>
    <lineage>
        <taxon>Bacteria</taxon>
        <taxon>Pseudomonadati</taxon>
        <taxon>Pseudomonadota</taxon>
        <taxon>Alphaproteobacteria</taxon>
        <taxon>Sphingomonadales</taxon>
        <taxon>Erythrobacteraceae</taxon>
        <taxon>Aurantiacibacter</taxon>
    </lineage>
</organism>
<protein>
    <submittedName>
        <fullName evidence="1">TraB/GumN family protein</fullName>
    </submittedName>
</protein>
<evidence type="ECO:0000313" key="1">
    <source>
        <dbReference type="EMBL" id="MEL1250237.1"/>
    </source>
</evidence>
<dbReference type="PANTHER" id="PTHR40590:SF1">
    <property type="entry name" value="CYTOPLASMIC PROTEIN"/>
    <property type="match status" value="1"/>
</dbReference>
<sequence>MTSPSGEMGWLFGTVHALPSDMDWGTPLLDETFDQAGVLVVEIADLDASYGRRLIADLSTTPGQPPLPDRVDDDERPALLALMDDAGMDSDDFADVETWAAALTLSGATRVGDPRNGVDRTLISVAGSAGLEVIGLETYGAQLSLFDTLSEAAQSDLLNGVAEAHARQSEGGMLVAWVTGDADEMGEQVNASLAGSPELRRVLLVDRNRDWTLQIMRLVDAGRAPFVAVGAGHLSGEESVVQMLQARGYETRRIQ</sequence>
<dbReference type="PANTHER" id="PTHR40590">
    <property type="entry name" value="CYTOPLASMIC PROTEIN-RELATED"/>
    <property type="match status" value="1"/>
</dbReference>
<comment type="caution">
    <text evidence="1">The sequence shown here is derived from an EMBL/GenBank/DDBJ whole genome shotgun (WGS) entry which is preliminary data.</text>
</comment>
<accession>A0ABU9IET0</accession>
<reference evidence="1 2" key="1">
    <citation type="submission" date="2024-04" db="EMBL/GenBank/DDBJ databases">
        <title>Aurantiacibacter sp. DGU6 16S ribosomal RNA gene Genome sequencing and assembly.</title>
        <authorList>
            <person name="Park S."/>
        </authorList>
    </citation>
    <scope>NUCLEOTIDE SEQUENCE [LARGE SCALE GENOMIC DNA]</scope>
    <source>
        <strain evidence="1 2">DGU6</strain>
    </source>
</reference>
<dbReference type="Proteomes" id="UP001497045">
    <property type="component" value="Unassembled WGS sequence"/>
</dbReference>
<dbReference type="EMBL" id="JBBYHV010000001">
    <property type="protein sequence ID" value="MEL1250237.1"/>
    <property type="molecule type" value="Genomic_DNA"/>
</dbReference>